<dbReference type="InterPro" id="IPR013078">
    <property type="entry name" value="His_Pase_superF_clade-1"/>
</dbReference>
<comment type="caution">
    <text evidence="1">The sequence shown here is derived from an EMBL/GenBank/DDBJ whole genome shotgun (WGS) entry which is preliminary data.</text>
</comment>
<dbReference type="Proteomes" id="UP001500363">
    <property type="component" value="Unassembled WGS sequence"/>
</dbReference>
<sequence>MLVLVRHAMPVHGPETPARDWVLGPEGREAARELCARLPAGARLVASTEPKAIATIEPLGPVITDRRFDEIERVEAYDGDFRTRRRAYVDGVDHDDWEPREDVVRRFAAGVAEHVAAADGRPVIVASHGMAATLWLTATIGLEQPAAFWEDLRFPDAWVVGTGAVERLG</sequence>
<keyword evidence="2" id="KW-1185">Reference proteome</keyword>
<organism evidence="1 2">
    <name type="scientific">Kribbella lupini</name>
    <dbReference type="NCBI Taxonomy" id="291602"/>
    <lineage>
        <taxon>Bacteria</taxon>
        <taxon>Bacillati</taxon>
        <taxon>Actinomycetota</taxon>
        <taxon>Actinomycetes</taxon>
        <taxon>Propionibacteriales</taxon>
        <taxon>Kribbellaceae</taxon>
        <taxon>Kribbella</taxon>
    </lineage>
</organism>
<protein>
    <recommendedName>
        <fullName evidence="3">Broad specificity phosphatase PhoE</fullName>
    </recommendedName>
</protein>
<accession>A0ABP4L9Y6</accession>
<proteinExistence type="predicted"/>
<evidence type="ECO:0000313" key="1">
    <source>
        <dbReference type="EMBL" id="GAA1519527.1"/>
    </source>
</evidence>
<dbReference type="EMBL" id="BAAANC010000001">
    <property type="protein sequence ID" value="GAA1519527.1"/>
    <property type="molecule type" value="Genomic_DNA"/>
</dbReference>
<dbReference type="RefSeq" id="WP_344172244.1">
    <property type="nucleotide sequence ID" value="NZ_BAAANC010000001.1"/>
</dbReference>
<dbReference type="SUPFAM" id="SSF53254">
    <property type="entry name" value="Phosphoglycerate mutase-like"/>
    <property type="match status" value="1"/>
</dbReference>
<dbReference type="Pfam" id="PF00300">
    <property type="entry name" value="His_Phos_1"/>
    <property type="match status" value="1"/>
</dbReference>
<evidence type="ECO:0000313" key="2">
    <source>
        <dbReference type="Proteomes" id="UP001500363"/>
    </source>
</evidence>
<evidence type="ECO:0008006" key="3">
    <source>
        <dbReference type="Google" id="ProtNLM"/>
    </source>
</evidence>
<dbReference type="Gene3D" id="3.40.50.1240">
    <property type="entry name" value="Phosphoglycerate mutase-like"/>
    <property type="match status" value="1"/>
</dbReference>
<gene>
    <name evidence="1" type="ORF">GCM10009741_19790</name>
</gene>
<dbReference type="InterPro" id="IPR029033">
    <property type="entry name" value="His_PPase_superfam"/>
</dbReference>
<reference evidence="2" key="1">
    <citation type="journal article" date="2019" name="Int. J. Syst. Evol. Microbiol.">
        <title>The Global Catalogue of Microorganisms (GCM) 10K type strain sequencing project: providing services to taxonomists for standard genome sequencing and annotation.</title>
        <authorList>
            <consortium name="The Broad Institute Genomics Platform"/>
            <consortium name="The Broad Institute Genome Sequencing Center for Infectious Disease"/>
            <person name="Wu L."/>
            <person name="Ma J."/>
        </authorList>
    </citation>
    <scope>NUCLEOTIDE SEQUENCE [LARGE SCALE GENOMIC DNA]</scope>
    <source>
        <strain evidence="2">JCM 14303</strain>
    </source>
</reference>
<name>A0ABP4L9Y6_9ACTN</name>